<reference evidence="11 12" key="1">
    <citation type="journal article" date="2017" name="Mol. Ecol.">
        <title>Comparative and population genomic landscape of Phellinus noxius: A hypervariable fungus causing root rot in trees.</title>
        <authorList>
            <person name="Chung C.L."/>
            <person name="Lee T.J."/>
            <person name="Akiba M."/>
            <person name="Lee H.H."/>
            <person name="Kuo T.H."/>
            <person name="Liu D."/>
            <person name="Ke H.M."/>
            <person name="Yokoi T."/>
            <person name="Roa M.B."/>
            <person name="Lu M.J."/>
            <person name="Chang Y.Y."/>
            <person name="Ann P.J."/>
            <person name="Tsai J.N."/>
            <person name="Chen C.Y."/>
            <person name="Tzean S.S."/>
            <person name="Ota Y."/>
            <person name="Hattori T."/>
            <person name="Sahashi N."/>
            <person name="Liou R.F."/>
            <person name="Kikuchi T."/>
            <person name="Tsai I.J."/>
        </authorList>
    </citation>
    <scope>NUCLEOTIDE SEQUENCE [LARGE SCALE GENOMIC DNA]</scope>
    <source>
        <strain evidence="11 12">FFPRI411160</strain>
    </source>
</reference>
<keyword evidence="5" id="KW-0479">Metal-binding</keyword>
<dbReference type="FunCoup" id="A0A286U973">
    <property type="interactions" value="50"/>
</dbReference>
<gene>
    <name evidence="11" type="ORF">PNOK_0774700</name>
</gene>
<evidence type="ECO:0000256" key="2">
    <source>
        <dbReference type="ARBA" id="ARBA00009747"/>
    </source>
</evidence>
<comment type="caution">
    <text evidence="11">The sequence shown here is derived from an EMBL/GenBank/DDBJ whole genome shotgun (WGS) entry which is preliminary data.</text>
</comment>
<evidence type="ECO:0000313" key="11">
    <source>
        <dbReference type="EMBL" id="PAV16127.1"/>
    </source>
</evidence>
<keyword evidence="8" id="KW-0460">Magnesium</keyword>
<sequence>MTPKPGSLTASSIKMSKKFPISALPLPPKSQRLTQNLTPDPETGISPQTFLNVLLNKPSVQRKSRIVDPAAHFSRLTPLNLPFPYRIQPPEGREIQDKASYVEEWLSAYEPLDKRDSTPTPTSENGRPLQKFGREKRDSTRDLIALSDSGLRDCLPNLDVGDAFAQIGAPSLASINEENAPSLASEEERAIREELIDVLSGQSVLMSLNENDIDSYYTPWSLRYSGHQFGNWAGQLGDGRAISILETPHPSDPELTYELQLKGAGRTPYARFADGLAVLRSSIREFLCSEAMHALRIPTSRSLSLVHFPDLPVARETIETACVLTRIAPSFIRIGSFEALDPPQSVFLLGGGQQPAHYDALRILGEWVSRNVLKLKLDEDAPWGKALVLECAKRNASMVAGWQVYGFMHGVINTDNVSIMGLTIDYGPYAFMDIFHRNHICNHTDELGRYSYQFQPTMIEFAIRALINALAPLIGAECDLGTRVKPGWADNASEDKIEEWRDKGRKIWDDIQTGLKSVTTKEHSALFRKRLGLRTEEKDDFLKLFDPLLSLMQDYKLDFHSTFRQLCSFRPSSLSSNESESTEELKGFIEKLAANSHEAKADDVELTKDWCLWLSLYAERIEKEVDSGIWNTKDTSTSSEKGISEINVDEDVLGKRENEMRRANPRFVLRQWVLEEIIKRVEEDPDSGKRALAKVHEMAVNPFEAWGVEGEGRALDELSAEEKEERRFCGLGPTKFIGFQCSCSS</sequence>
<dbReference type="OrthoDB" id="10254721at2759"/>
<evidence type="ECO:0000256" key="5">
    <source>
        <dbReference type="ARBA" id="ARBA00022723"/>
    </source>
</evidence>
<protein>
    <recommendedName>
        <fullName evidence="9">Selenoprotein O</fullName>
    </recommendedName>
</protein>
<evidence type="ECO:0000256" key="4">
    <source>
        <dbReference type="ARBA" id="ARBA00022695"/>
    </source>
</evidence>
<comment type="similarity">
    <text evidence="2">Belongs to the SELO family.</text>
</comment>
<evidence type="ECO:0000256" key="7">
    <source>
        <dbReference type="ARBA" id="ARBA00022840"/>
    </source>
</evidence>
<dbReference type="AlphaFoldDB" id="A0A286U973"/>
<accession>A0A286U973</accession>
<dbReference type="GO" id="GO:0070733">
    <property type="term" value="F:AMPylase activity"/>
    <property type="evidence" value="ECO:0007669"/>
    <property type="project" value="TreeGrafter"/>
</dbReference>
<name>A0A286U973_9AGAM</name>
<dbReference type="Pfam" id="PF02696">
    <property type="entry name" value="SelO"/>
    <property type="match status" value="1"/>
</dbReference>
<dbReference type="PANTHER" id="PTHR32057:SF14">
    <property type="entry name" value="PROTEIN ADENYLYLTRANSFERASE SELO, MITOCHONDRIAL"/>
    <property type="match status" value="1"/>
</dbReference>
<evidence type="ECO:0000256" key="3">
    <source>
        <dbReference type="ARBA" id="ARBA00022679"/>
    </source>
</evidence>
<dbReference type="Proteomes" id="UP000217199">
    <property type="component" value="Unassembled WGS sequence"/>
</dbReference>
<organism evidence="11 12">
    <name type="scientific">Pyrrhoderma noxium</name>
    <dbReference type="NCBI Taxonomy" id="2282107"/>
    <lineage>
        <taxon>Eukaryota</taxon>
        <taxon>Fungi</taxon>
        <taxon>Dikarya</taxon>
        <taxon>Basidiomycota</taxon>
        <taxon>Agaricomycotina</taxon>
        <taxon>Agaricomycetes</taxon>
        <taxon>Hymenochaetales</taxon>
        <taxon>Hymenochaetaceae</taxon>
        <taxon>Pyrrhoderma</taxon>
    </lineage>
</organism>
<evidence type="ECO:0000256" key="1">
    <source>
        <dbReference type="ARBA" id="ARBA00001946"/>
    </source>
</evidence>
<feature type="region of interest" description="Disordered" evidence="10">
    <location>
        <begin position="21"/>
        <end position="46"/>
    </location>
</feature>
<dbReference type="GO" id="GO:0046872">
    <property type="term" value="F:metal ion binding"/>
    <property type="evidence" value="ECO:0007669"/>
    <property type="project" value="UniProtKB-KW"/>
</dbReference>
<dbReference type="PANTHER" id="PTHR32057">
    <property type="entry name" value="PROTEIN ADENYLYLTRANSFERASE SELO, MITOCHONDRIAL"/>
    <property type="match status" value="1"/>
</dbReference>
<dbReference type="InterPro" id="IPR003846">
    <property type="entry name" value="SelO"/>
</dbReference>
<keyword evidence="12" id="KW-1185">Reference proteome</keyword>
<dbReference type="STRING" id="2282107.A0A286U973"/>
<comment type="cofactor">
    <cofactor evidence="1">
        <name>Mg(2+)</name>
        <dbReference type="ChEBI" id="CHEBI:18420"/>
    </cofactor>
</comment>
<keyword evidence="7" id="KW-0067">ATP-binding</keyword>
<keyword evidence="4" id="KW-0548">Nucleotidyltransferase</keyword>
<evidence type="ECO:0000256" key="10">
    <source>
        <dbReference type="SAM" id="MobiDB-lite"/>
    </source>
</evidence>
<dbReference type="EMBL" id="NBII01000008">
    <property type="protein sequence ID" value="PAV16127.1"/>
    <property type="molecule type" value="Genomic_DNA"/>
</dbReference>
<feature type="region of interest" description="Disordered" evidence="10">
    <location>
        <begin position="112"/>
        <end position="136"/>
    </location>
</feature>
<evidence type="ECO:0000256" key="8">
    <source>
        <dbReference type="ARBA" id="ARBA00022842"/>
    </source>
</evidence>
<proteinExistence type="inferred from homology"/>
<evidence type="ECO:0000256" key="6">
    <source>
        <dbReference type="ARBA" id="ARBA00022741"/>
    </source>
</evidence>
<dbReference type="GO" id="GO:0005739">
    <property type="term" value="C:mitochondrion"/>
    <property type="evidence" value="ECO:0007669"/>
    <property type="project" value="TreeGrafter"/>
</dbReference>
<evidence type="ECO:0000313" key="12">
    <source>
        <dbReference type="Proteomes" id="UP000217199"/>
    </source>
</evidence>
<evidence type="ECO:0000256" key="9">
    <source>
        <dbReference type="ARBA" id="ARBA00031547"/>
    </source>
</evidence>
<keyword evidence="3" id="KW-0808">Transferase</keyword>
<dbReference type="InParanoid" id="A0A286U973"/>
<keyword evidence="6" id="KW-0547">Nucleotide-binding</keyword>
<dbReference type="GO" id="GO:0005524">
    <property type="term" value="F:ATP binding"/>
    <property type="evidence" value="ECO:0007669"/>
    <property type="project" value="UniProtKB-KW"/>
</dbReference>